<dbReference type="AlphaFoldDB" id="A0A1C6U5E7"/>
<gene>
    <name evidence="3" type="ORF">GA0070617_1092</name>
</gene>
<dbReference type="EMBL" id="FMIA01000002">
    <property type="protein sequence ID" value="SCL49143.1"/>
    <property type="molecule type" value="Genomic_DNA"/>
</dbReference>
<dbReference type="SMART" id="SM00834">
    <property type="entry name" value="CxxC_CXXC_SSSS"/>
    <property type="match status" value="1"/>
</dbReference>
<evidence type="ECO:0000313" key="3">
    <source>
        <dbReference type="EMBL" id="SCL49143.1"/>
    </source>
</evidence>
<reference evidence="3 4" key="1">
    <citation type="submission" date="2016-06" db="EMBL/GenBank/DDBJ databases">
        <authorList>
            <person name="Kjaerup R.B."/>
            <person name="Dalgaard T.S."/>
            <person name="Juul-Madsen H.R."/>
        </authorList>
    </citation>
    <scope>NUCLEOTIDE SEQUENCE [LARGE SCALE GENOMIC DNA]</scope>
    <source>
        <strain evidence="3 4">DSM 45577</strain>
    </source>
</reference>
<feature type="compositionally biased region" description="Low complexity" evidence="1">
    <location>
        <begin position="75"/>
        <end position="91"/>
    </location>
</feature>
<feature type="compositionally biased region" description="Low complexity" evidence="1">
    <location>
        <begin position="127"/>
        <end position="138"/>
    </location>
</feature>
<feature type="compositionally biased region" description="Gly residues" evidence="1">
    <location>
        <begin position="92"/>
        <end position="126"/>
    </location>
</feature>
<dbReference type="InterPro" id="IPR013429">
    <property type="entry name" value="Regulatory_FmdB_Zinc_ribbon"/>
</dbReference>
<keyword evidence="4" id="KW-1185">Reference proteome</keyword>
<name>A0A1C6U5E7_9ACTN</name>
<sequence length="138" mass="12883">MPTYQYACTACGHQLEAVQSFADEPLTECPACEGRLRKVFNSVGVVFKGSGFYRTDSRAAGSEGKTGGNGKSKSESSTGSSDSSAGSSSSGSTGGSGSGSSGGSSSGGSSSGGSSSGGSGSGGGSGKASAASGSGTKS</sequence>
<accession>A0A1C6U5E7</accession>
<dbReference type="OrthoDB" id="9813321at2"/>
<evidence type="ECO:0000259" key="2">
    <source>
        <dbReference type="SMART" id="SM00834"/>
    </source>
</evidence>
<dbReference type="NCBIfam" id="TIGR02605">
    <property type="entry name" value="CxxC_CxxC_SSSS"/>
    <property type="match status" value="1"/>
</dbReference>
<dbReference type="RefSeq" id="WP_091434512.1">
    <property type="nucleotide sequence ID" value="NZ_BMMJ01000001.1"/>
</dbReference>
<feature type="domain" description="Putative regulatory protein FmdB zinc ribbon" evidence="2">
    <location>
        <begin position="1"/>
        <end position="41"/>
    </location>
</feature>
<dbReference type="PANTHER" id="PTHR34404">
    <property type="entry name" value="REGULATORY PROTEIN, FMDB FAMILY"/>
    <property type="match status" value="1"/>
</dbReference>
<dbReference type="PANTHER" id="PTHR34404:SF2">
    <property type="entry name" value="CONSERVED SERINE RICH PROTEIN"/>
    <property type="match status" value="1"/>
</dbReference>
<dbReference type="Proteomes" id="UP000198937">
    <property type="component" value="Unassembled WGS sequence"/>
</dbReference>
<proteinExistence type="predicted"/>
<evidence type="ECO:0000313" key="4">
    <source>
        <dbReference type="Proteomes" id="UP000198937"/>
    </source>
</evidence>
<protein>
    <submittedName>
        <fullName evidence="3">Putative regulatory protein, FmdB family</fullName>
    </submittedName>
</protein>
<dbReference type="Pfam" id="PF09723">
    <property type="entry name" value="Zn_ribbon_8"/>
    <property type="match status" value="1"/>
</dbReference>
<dbReference type="STRING" id="683228.GA0070617_1092"/>
<feature type="region of interest" description="Disordered" evidence="1">
    <location>
        <begin position="54"/>
        <end position="138"/>
    </location>
</feature>
<evidence type="ECO:0000256" key="1">
    <source>
        <dbReference type="SAM" id="MobiDB-lite"/>
    </source>
</evidence>
<organism evidence="3 4">
    <name type="scientific">Micromonospora yangpuensis</name>
    <dbReference type="NCBI Taxonomy" id="683228"/>
    <lineage>
        <taxon>Bacteria</taxon>
        <taxon>Bacillati</taxon>
        <taxon>Actinomycetota</taxon>
        <taxon>Actinomycetes</taxon>
        <taxon>Micromonosporales</taxon>
        <taxon>Micromonosporaceae</taxon>
        <taxon>Micromonospora</taxon>
    </lineage>
</organism>